<dbReference type="GO" id="GO:0005524">
    <property type="term" value="F:ATP binding"/>
    <property type="evidence" value="ECO:0007669"/>
    <property type="project" value="UniProtKB-KW"/>
</dbReference>
<dbReference type="SMART" id="SM00382">
    <property type="entry name" value="AAA"/>
    <property type="match status" value="2"/>
</dbReference>
<dbReference type="SUPFAM" id="SSF52540">
    <property type="entry name" value="P-loop containing nucleoside triphosphate hydrolases"/>
    <property type="match status" value="2"/>
</dbReference>
<evidence type="ECO:0000256" key="4">
    <source>
        <dbReference type="ARBA" id="ARBA00022840"/>
    </source>
</evidence>
<dbReference type="InterPro" id="IPR050611">
    <property type="entry name" value="ABCF"/>
</dbReference>
<dbReference type="InterPro" id="IPR003593">
    <property type="entry name" value="AAA+_ATPase"/>
</dbReference>
<dbReference type="PROSITE" id="PS50893">
    <property type="entry name" value="ABC_TRANSPORTER_2"/>
    <property type="match status" value="2"/>
</dbReference>
<dbReference type="GO" id="GO:0016887">
    <property type="term" value="F:ATP hydrolysis activity"/>
    <property type="evidence" value="ECO:0007669"/>
    <property type="project" value="InterPro"/>
</dbReference>
<reference evidence="8" key="1">
    <citation type="submission" date="2021-01" db="EMBL/GenBank/DDBJ databases">
        <authorList>
            <person name="Corre E."/>
            <person name="Pelletier E."/>
            <person name="Niang G."/>
            <person name="Scheremetjew M."/>
            <person name="Finn R."/>
            <person name="Kale V."/>
            <person name="Holt S."/>
            <person name="Cochrane G."/>
            <person name="Meng A."/>
            <person name="Brown T."/>
            <person name="Cohen L."/>
        </authorList>
    </citation>
    <scope>NUCLEOTIDE SEQUENCE</scope>
    <source>
        <strain evidence="8">CCMP 769</strain>
    </source>
</reference>
<evidence type="ECO:0000256" key="1">
    <source>
        <dbReference type="ARBA" id="ARBA00014334"/>
    </source>
</evidence>
<dbReference type="InterPro" id="IPR027417">
    <property type="entry name" value="P-loop_NTPase"/>
</dbReference>
<sequence length="704" mass="77398">MEAFVWGFQLDKLVQPSNGMQVCLRRPQARIAPICQAAKGQTGLTSSRPQVDSTDTSGAVLKINDVLLQAGSRDLLSFDEFKVMPRDRIGLVGPNGTGKTSLLRAISGEFPMARGRIALLPGKTIGYLPQQAVSGSERSVWDEASSQMHRLNAAEKDVREAELAVKEDPSTLNLTWLEKASVDFEAAGGFSKDEKIGNMLTGLGFSRGDWSRKCSELSGGWGMRVALARLLLSEPDLLLLDEPTNHLDVRTKAYLRSFLMQYPYSIVVVSHDALVLNDLTRIVDVRGGRLEFYTCNYSRFLQIRDQKDEQAVKIREKQDVQVEKLVGFITRFGAKATKGSAAQSKKKALEKLESKLVEAPAPTEGRRANLNIPAAAPSARKCVELTDATIGWPGGPALIENVSVVLERGERLAIVGKNGCGKSTLMRTLAGLLPLQSGKRVLGDERVSIGVFTQDLAADLPFEKSPFEYIEKLAPEKTVTEIRNVLGSLGLSGDSALREIQFLSGGEKARVALASFVICSYNVLMFDEPSNHLDMQTVEVLVEALATFDGAMVLVTHDRRLVEKIATRVLVVEEGGSTRLFETLNTKALSMVTDLSSDDVSNRMLLKKSAEASVEDLKMAEVETENRRQKKEAEKARRRLPNVEKKISRLEETMASLEGDMLKFGDQAERLAELMEKQGALQAELDGLYDEYESLEAQLFPATN</sequence>
<dbReference type="PROSITE" id="PS00211">
    <property type="entry name" value="ABC_TRANSPORTER_1"/>
    <property type="match status" value="1"/>
</dbReference>
<dbReference type="PANTHER" id="PTHR19211">
    <property type="entry name" value="ATP-BINDING TRANSPORT PROTEIN-RELATED"/>
    <property type="match status" value="1"/>
</dbReference>
<dbReference type="EMBL" id="HBHW01042159">
    <property type="protein sequence ID" value="CAE0064463.1"/>
    <property type="molecule type" value="Transcribed_RNA"/>
</dbReference>
<evidence type="ECO:0000256" key="3">
    <source>
        <dbReference type="ARBA" id="ARBA00022741"/>
    </source>
</evidence>
<dbReference type="Gene3D" id="1.10.287.380">
    <property type="entry name" value="Valyl-tRNA synthetase, C-terminal domain"/>
    <property type="match status" value="1"/>
</dbReference>
<evidence type="ECO:0000313" key="8">
    <source>
        <dbReference type="EMBL" id="CAE0064463.1"/>
    </source>
</evidence>
<keyword evidence="4" id="KW-0067">ATP-binding</keyword>
<organism evidence="8">
    <name type="scientific">Rhodosorus marinus</name>
    <dbReference type="NCBI Taxonomy" id="101924"/>
    <lineage>
        <taxon>Eukaryota</taxon>
        <taxon>Rhodophyta</taxon>
        <taxon>Stylonematophyceae</taxon>
        <taxon>Stylonematales</taxon>
        <taxon>Stylonemataceae</taxon>
        <taxon>Rhodosorus</taxon>
    </lineage>
</organism>
<proteinExistence type="predicted"/>
<evidence type="ECO:0000259" key="6">
    <source>
        <dbReference type="PROSITE" id="PS50893"/>
    </source>
</evidence>
<dbReference type="Pfam" id="PF16326">
    <property type="entry name" value="ABC_tran_CTD"/>
    <property type="match status" value="1"/>
</dbReference>
<dbReference type="EMBL" id="HBHW01042156">
    <property type="protein sequence ID" value="CAE0064460.1"/>
    <property type="molecule type" value="Transcribed_RNA"/>
</dbReference>
<dbReference type="FunFam" id="3.40.50.300:FF:000011">
    <property type="entry name" value="Putative ABC transporter ATP-binding component"/>
    <property type="match status" value="1"/>
</dbReference>
<gene>
    <name evidence="7" type="ORF">RMAR00112_LOCUS32532</name>
    <name evidence="8" type="ORF">RMAR00112_LOCUS32535</name>
</gene>
<evidence type="ECO:0000256" key="5">
    <source>
        <dbReference type="SAM" id="Coils"/>
    </source>
</evidence>
<evidence type="ECO:0000313" key="7">
    <source>
        <dbReference type="EMBL" id="CAE0064460.1"/>
    </source>
</evidence>
<dbReference type="Gene3D" id="3.40.50.300">
    <property type="entry name" value="P-loop containing nucleotide triphosphate hydrolases"/>
    <property type="match status" value="2"/>
</dbReference>
<accession>A0A7S3EMP9</accession>
<feature type="domain" description="ABC transporter" evidence="6">
    <location>
        <begin position="383"/>
        <end position="599"/>
    </location>
</feature>
<dbReference type="Pfam" id="PF00005">
    <property type="entry name" value="ABC_tran"/>
    <property type="match status" value="2"/>
</dbReference>
<evidence type="ECO:0000256" key="2">
    <source>
        <dbReference type="ARBA" id="ARBA00022737"/>
    </source>
</evidence>
<dbReference type="PANTHER" id="PTHR19211:SF133">
    <property type="entry name" value="ABC TRANSPORTER FAMILY PROTEIN"/>
    <property type="match status" value="1"/>
</dbReference>
<dbReference type="CDD" id="cd03221">
    <property type="entry name" value="ABCF_EF-3"/>
    <property type="match status" value="1"/>
</dbReference>
<dbReference type="InterPro" id="IPR037118">
    <property type="entry name" value="Val-tRNA_synth_C_sf"/>
</dbReference>
<keyword evidence="2" id="KW-0677">Repeat</keyword>
<dbReference type="GO" id="GO:0003677">
    <property type="term" value="F:DNA binding"/>
    <property type="evidence" value="ECO:0007669"/>
    <property type="project" value="InterPro"/>
</dbReference>
<feature type="coiled-coil region" evidence="5">
    <location>
        <begin position="607"/>
        <end position="698"/>
    </location>
</feature>
<dbReference type="AlphaFoldDB" id="A0A7S3EMP9"/>
<keyword evidence="3" id="KW-0547">Nucleotide-binding</keyword>
<protein>
    <recommendedName>
        <fullName evidence="1">Probable ATP-dependent transporter ycf16</fullName>
    </recommendedName>
</protein>
<dbReference type="InterPro" id="IPR032524">
    <property type="entry name" value="ABC_tran_C"/>
</dbReference>
<name>A0A7S3EMP9_9RHOD</name>
<feature type="domain" description="ABC transporter" evidence="6">
    <location>
        <begin position="61"/>
        <end position="312"/>
    </location>
</feature>
<dbReference type="Pfam" id="PF12848">
    <property type="entry name" value="ABC_tran_Xtn"/>
    <property type="match status" value="1"/>
</dbReference>
<dbReference type="InterPro" id="IPR003439">
    <property type="entry name" value="ABC_transporter-like_ATP-bd"/>
</dbReference>
<dbReference type="InterPro" id="IPR032781">
    <property type="entry name" value="ABC_tran_Xtn"/>
</dbReference>
<dbReference type="InterPro" id="IPR017871">
    <property type="entry name" value="ABC_transporter-like_CS"/>
</dbReference>
<keyword evidence="5" id="KW-0175">Coiled coil</keyword>